<name>A0A1U7IRD8_9CYAN</name>
<dbReference type="AlphaFoldDB" id="A0A1U7IRD8"/>
<comment type="caution">
    <text evidence="2">The sequence shown here is derived from an EMBL/GenBank/DDBJ whole genome shotgun (WGS) entry which is preliminary data.</text>
</comment>
<gene>
    <name evidence="2" type="ORF">NIES2119_03160</name>
</gene>
<evidence type="ECO:0000313" key="3">
    <source>
        <dbReference type="Proteomes" id="UP000185860"/>
    </source>
</evidence>
<evidence type="ECO:0000256" key="1">
    <source>
        <dbReference type="SAM" id="MobiDB-lite"/>
    </source>
</evidence>
<evidence type="ECO:0000313" key="2">
    <source>
        <dbReference type="EMBL" id="OKH39965.1"/>
    </source>
</evidence>
<organism evidence="2 3">
    <name type="scientific">[Phormidium ambiguum] IAM M-71</name>
    <dbReference type="NCBI Taxonomy" id="454136"/>
    <lineage>
        <taxon>Bacteria</taxon>
        <taxon>Bacillati</taxon>
        <taxon>Cyanobacteriota</taxon>
        <taxon>Cyanophyceae</taxon>
        <taxon>Oscillatoriophycideae</taxon>
        <taxon>Aerosakkonematales</taxon>
        <taxon>Aerosakkonemataceae</taxon>
        <taxon>Floridanema</taxon>
    </lineage>
</organism>
<dbReference type="RefSeq" id="WP_073592027.1">
    <property type="nucleotide sequence ID" value="NZ_MRCE01000003.1"/>
</dbReference>
<dbReference type="Proteomes" id="UP000185860">
    <property type="component" value="Unassembled WGS sequence"/>
</dbReference>
<protein>
    <submittedName>
        <fullName evidence="2">Uncharacterized protein</fullName>
    </submittedName>
</protein>
<feature type="region of interest" description="Disordered" evidence="1">
    <location>
        <begin position="18"/>
        <end position="43"/>
    </location>
</feature>
<proteinExistence type="predicted"/>
<feature type="compositionally biased region" description="Basic and acidic residues" evidence="1">
    <location>
        <begin position="18"/>
        <end position="38"/>
    </location>
</feature>
<accession>A0A1U7IRD8</accession>
<sequence length="62" mass="7055">MLISLVLIPEFWGKAEGKKGRRQKAEGRRGKAEGERQKVKGRRQRAEVTIPLVPLSPFPYPI</sequence>
<dbReference type="EMBL" id="MRCE01000003">
    <property type="protein sequence ID" value="OKH39965.1"/>
    <property type="molecule type" value="Genomic_DNA"/>
</dbReference>
<reference evidence="2 3" key="1">
    <citation type="submission" date="2016-11" db="EMBL/GenBank/DDBJ databases">
        <title>Draft Genome Sequences of Nine Cyanobacterial Strains from Diverse Habitats.</title>
        <authorList>
            <person name="Zhu T."/>
            <person name="Hou S."/>
            <person name="Lu X."/>
            <person name="Hess W.R."/>
        </authorList>
    </citation>
    <scope>NUCLEOTIDE SEQUENCE [LARGE SCALE GENOMIC DNA]</scope>
    <source>
        <strain evidence="2 3">IAM M-71</strain>
    </source>
</reference>